<dbReference type="InterPro" id="IPR049804">
    <property type="entry name" value="Choice_anch_L"/>
</dbReference>
<dbReference type="Gene3D" id="2.60.40.10">
    <property type="entry name" value="Immunoglobulins"/>
    <property type="match status" value="1"/>
</dbReference>
<dbReference type="InterPro" id="IPR013783">
    <property type="entry name" value="Ig-like_fold"/>
</dbReference>
<dbReference type="eggNOG" id="COG3291">
    <property type="taxonomic scope" value="Bacteria"/>
</dbReference>
<dbReference type="Pfam" id="PF13585">
    <property type="entry name" value="CHU_C"/>
    <property type="match status" value="1"/>
</dbReference>
<dbReference type="PATRIC" id="fig|1094466.5.peg.1885"/>
<name>H8XUS3_FLAIG</name>
<keyword evidence="1" id="KW-0732">Signal</keyword>
<dbReference type="eggNOG" id="COG4932">
    <property type="taxonomic scope" value="Bacteria"/>
</dbReference>
<evidence type="ECO:0000313" key="2">
    <source>
        <dbReference type="EMBL" id="CCG53851.1"/>
    </source>
</evidence>
<sequence>MNKIIFILFLLVYSSVSGQNISVDSNYTAAQLVQNVLVNSGCIQVSNVSVSGGNFGSSETSYGYFNANGSILPFTDGVLLTTGKLTSAVGPNSNFSDDGSGLGWNGDTDLNTALGLSNSYNATVLEFDFVPNTSQISFDYIFASEQYLSNPGSNQCNFTDGFAFLLKEASSSSYQNLAVIPGTNTPVKVNTVRGSGTICPPANEAYFDAFNSGNYPTTFDGQTKTLTAQANVTPGTLYHIKLVIADEGNARFDSGIFLKAGSFNSRKDLGPDRLLATGNPLCSGENFVVNAFENLATAYQWFENGTPITGATSATYTINHAGEYSVEIEINSNCTIFGSIKIEQAPALLINDDSYSLCDTDTDGKANFDLNAIKTSLFTNLPTGFQIDFFETTTSTTALPSNYSNTTPFTQTIYAKITNIQNCYVPFPVYLTVNVFNPQFPNENISICNSNNELLVAPAGFSSYSWNTTPVQNTPTITVNSSGTYIVTITNSNGCTTTKTFVVSSSEAPTITSIEVNDFEEELSATVNVQGNGNYQYALNGGAFQANPTFILNESGEYEIVVNDSNGCGTATASFYALSYPKYFTPNGDGYHDTWKIENLDKKGLENSRIYIFDRFGKLLKQILASGEGWNGYFNNQMMPSSDYWFVLELTNGKTIKGHFSLKR</sequence>
<dbReference type="OrthoDB" id="9765926at2"/>
<keyword evidence="3" id="KW-1185">Reference proteome</keyword>
<evidence type="ECO:0000256" key="1">
    <source>
        <dbReference type="SAM" id="SignalP"/>
    </source>
</evidence>
<evidence type="ECO:0008006" key="4">
    <source>
        <dbReference type="Google" id="ProtNLM"/>
    </source>
</evidence>
<dbReference type="STRING" id="1094466.KQS_09590"/>
<dbReference type="RefSeq" id="WP_014388970.1">
    <property type="nucleotide sequence ID" value="NC_017025.1"/>
</dbReference>
<dbReference type="AlphaFoldDB" id="H8XUS3"/>
<dbReference type="KEGG" id="fin:KQS_09590"/>
<feature type="chain" id="PRO_5003616890" description="T9SS type B sorting domain-containing protein" evidence="1">
    <location>
        <begin position="19"/>
        <end position="664"/>
    </location>
</feature>
<gene>
    <name evidence="2" type="ordered locus">KQS_09590</name>
</gene>
<dbReference type="EMBL" id="HE774682">
    <property type="protein sequence ID" value="CCG53851.1"/>
    <property type="molecule type" value="Genomic_DNA"/>
</dbReference>
<evidence type="ECO:0000313" key="3">
    <source>
        <dbReference type="Proteomes" id="UP000007599"/>
    </source>
</evidence>
<protein>
    <recommendedName>
        <fullName evidence="4">T9SS type B sorting domain-containing protein</fullName>
    </recommendedName>
</protein>
<feature type="signal peptide" evidence="1">
    <location>
        <begin position="1"/>
        <end position="18"/>
    </location>
</feature>
<accession>H8XUS3</accession>
<organism evidence="2 3">
    <name type="scientific">Flavobacterium indicum (strain DSM 17447 / CIP 109464 / GPTSA100-9)</name>
    <dbReference type="NCBI Taxonomy" id="1094466"/>
    <lineage>
        <taxon>Bacteria</taxon>
        <taxon>Pseudomonadati</taxon>
        <taxon>Bacteroidota</taxon>
        <taxon>Flavobacteriia</taxon>
        <taxon>Flavobacteriales</taxon>
        <taxon>Flavobacteriaceae</taxon>
        <taxon>Flavobacterium</taxon>
    </lineage>
</organism>
<dbReference type="Proteomes" id="UP000007599">
    <property type="component" value="Chromosome I"/>
</dbReference>
<reference evidence="3" key="2">
    <citation type="submission" date="2012-03" db="EMBL/GenBank/DDBJ databases">
        <title>Complete genome sequence of Flavobacterium indicum GPTSA100-9T, isolated from warm spring water.</title>
        <authorList>
            <person name="Barbier P."/>
            <person name="Houel A."/>
            <person name="Loux V."/>
            <person name="Poulain J."/>
            <person name="Bernardet J.-F."/>
            <person name="Touchon M."/>
            <person name="Duchaud E."/>
        </authorList>
    </citation>
    <scope>NUCLEOTIDE SEQUENCE [LARGE SCALE GENOMIC DNA]</scope>
    <source>
        <strain evidence="3">DSM 17447 / CIP 109464 / GPTSA100-9</strain>
    </source>
</reference>
<reference evidence="2 3" key="1">
    <citation type="journal article" date="2012" name="J. Bacteriol.">
        <title>Complete Genome Sequence of Flavobacterium indicum GPSTA100-9T, Isolated from Warm Spring Water.</title>
        <authorList>
            <person name="Barbier P."/>
            <person name="Houel A."/>
            <person name="Loux V."/>
            <person name="Poulain J."/>
            <person name="Bernardet J.F."/>
            <person name="Touchon M."/>
            <person name="Duchaud E."/>
        </authorList>
    </citation>
    <scope>NUCLEOTIDE SEQUENCE [LARGE SCALE GENOMIC DNA]</scope>
    <source>
        <strain evidence="3">DSM 17447 / CIP 109464 / GPTSA100-9</strain>
    </source>
</reference>
<proteinExistence type="predicted"/>
<dbReference type="NCBIfam" id="TIGR04131">
    <property type="entry name" value="Bac_Flav_CTERM"/>
    <property type="match status" value="1"/>
</dbReference>
<dbReference type="InterPro" id="IPR026341">
    <property type="entry name" value="T9SS_type_B"/>
</dbReference>
<dbReference type="HOGENOM" id="CLU_011210_0_0_10"/>
<dbReference type="NCBIfam" id="NF038133">
    <property type="entry name" value="choice_anch_L"/>
    <property type="match status" value="1"/>
</dbReference>